<accession>A0A8H7PMW7</accession>
<dbReference type="GO" id="GO:0071108">
    <property type="term" value="P:protein K48-linked deubiquitination"/>
    <property type="evidence" value="ECO:0007669"/>
    <property type="project" value="TreeGrafter"/>
</dbReference>
<dbReference type="PANTHER" id="PTHR18063">
    <property type="entry name" value="NF-E2 INDUCIBLE PROTEIN"/>
    <property type="match status" value="1"/>
</dbReference>
<keyword evidence="4" id="KW-1185">Reference proteome</keyword>
<feature type="region of interest" description="Disordered" evidence="1">
    <location>
        <begin position="509"/>
        <end position="532"/>
    </location>
</feature>
<dbReference type="PANTHER" id="PTHR18063:SF6">
    <property type="entry name" value="UBIQUITIN CARBOXYL-TERMINAL HYDROLASE"/>
    <property type="match status" value="1"/>
</dbReference>
<protein>
    <recommendedName>
        <fullName evidence="2">MINDY deubiquitinase domain-containing protein</fullName>
    </recommendedName>
</protein>
<dbReference type="GO" id="GO:0071944">
    <property type="term" value="C:cell periphery"/>
    <property type="evidence" value="ECO:0007669"/>
    <property type="project" value="TreeGrafter"/>
</dbReference>
<dbReference type="Proteomes" id="UP000612746">
    <property type="component" value="Unassembled WGS sequence"/>
</dbReference>
<dbReference type="EMBL" id="JAEPRA010000013">
    <property type="protein sequence ID" value="KAG2176680.1"/>
    <property type="molecule type" value="Genomic_DNA"/>
</dbReference>
<organism evidence="3 4">
    <name type="scientific">Umbelopsis vinacea</name>
    <dbReference type="NCBI Taxonomy" id="44442"/>
    <lineage>
        <taxon>Eukaryota</taxon>
        <taxon>Fungi</taxon>
        <taxon>Fungi incertae sedis</taxon>
        <taxon>Mucoromycota</taxon>
        <taxon>Mucoromycotina</taxon>
        <taxon>Umbelopsidomycetes</taxon>
        <taxon>Umbelopsidales</taxon>
        <taxon>Umbelopsidaceae</taxon>
        <taxon>Umbelopsis</taxon>
    </lineage>
</organism>
<feature type="region of interest" description="Disordered" evidence="1">
    <location>
        <begin position="1"/>
        <end position="20"/>
    </location>
</feature>
<dbReference type="OrthoDB" id="10261212at2759"/>
<dbReference type="Pfam" id="PF04424">
    <property type="entry name" value="MINDY_DUB"/>
    <property type="match status" value="1"/>
</dbReference>
<comment type="caution">
    <text evidence="3">The sequence shown here is derived from an EMBL/GenBank/DDBJ whole genome shotgun (WGS) entry which is preliminary data.</text>
</comment>
<feature type="region of interest" description="Disordered" evidence="1">
    <location>
        <begin position="38"/>
        <end position="59"/>
    </location>
</feature>
<sequence>MQTNELPSDQRDANHAESAVEKEDIMKNLEQKLQHTSLQAEPVIPEKNLDSGTNDVPQKVDSILDSQTSPTISDTTPAAVGQDIPAGETTQGLTEVQEPISVHQTTETRMDESGANDIPGLTKEVRVEQVHAEEDTSPMKPQAPVLVQEVDEYLLKEIDWIDPNTGAEKRVKIITQNKNGPCPLVAISNVLLLRGDIEVTPFGRPSVTFEYIASQLGNYLLSRAPSAPKSPTEEVDEIGNLQPNSETLPADGPQRQRTADYFMEYRYNLNSALSMIPNLQSGLASFSAFTVLGGIIDINVYFNSINGFEPTAELALFDLFNVDLVHGWVVDSEDKETQRIVVNRCGSYNAAVECVISSDIASRHDNSTLSEKDRTDLIHVGLVVSQFLESNATQLTYHGLQLLMDSIPRGKLSVFFRNNHFYTLYKHPDLELLYTLVTDSGFAYERALVWESLQDVDQAMAAFYDSWFCPSHENSHGVSSSSEDQPQASITQQQKDLDYALALSLKEHHPAIQTDDQPPSRRTKKPTSCILS</sequence>
<dbReference type="InterPro" id="IPR033979">
    <property type="entry name" value="MINDY_domain"/>
</dbReference>
<name>A0A8H7PMW7_9FUNG</name>
<evidence type="ECO:0000313" key="3">
    <source>
        <dbReference type="EMBL" id="KAG2176680.1"/>
    </source>
</evidence>
<dbReference type="InterPro" id="IPR007518">
    <property type="entry name" value="MINDY"/>
</dbReference>
<evidence type="ECO:0000259" key="2">
    <source>
        <dbReference type="Pfam" id="PF04424"/>
    </source>
</evidence>
<feature type="region of interest" description="Disordered" evidence="1">
    <location>
        <begin position="225"/>
        <end position="253"/>
    </location>
</feature>
<proteinExistence type="predicted"/>
<evidence type="ECO:0000256" key="1">
    <source>
        <dbReference type="SAM" id="MobiDB-lite"/>
    </source>
</evidence>
<dbReference type="AlphaFoldDB" id="A0A8H7PMW7"/>
<reference evidence="3" key="1">
    <citation type="submission" date="2020-12" db="EMBL/GenBank/DDBJ databases">
        <title>Metabolic potential, ecology and presence of endohyphal bacteria is reflected in genomic diversity of Mucoromycotina.</title>
        <authorList>
            <person name="Muszewska A."/>
            <person name="Okrasinska A."/>
            <person name="Steczkiewicz K."/>
            <person name="Drgas O."/>
            <person name="Orlowska M."/>
            <person name="Perlinska-Lenart U."/>
            <person name="Aleksandrzak-Piekarczyk T."/>
            <person name="Szatraj K."/>
            <person name="Zielenkiewicz U."/>
            <person name="Pilsyk S."/>
            <person name="Malc E."/>
            <person name="Mieczkowski P."/>
            <person name="Kruszewska J.S."/>
            <person name="Biernat P."/>
            <person name="Pawlowska J."/>
        </authorList>
    </citation>
    <scope>NUCLEOTIDE SEQUENCE</scope>
    <source>
        <strain evidence="3">WA0000051536</strain>
    </source>
</reference>
<evidence type="ECO:0000313" key="4">
    <source>
        <dbReference type="Proteomes" id="UP000612746"/>
    </source>
</evidence>
<feature type="domain" description="MINDY deubiquitinase" evidence="2">
    <location>
        <begin position="152"/>
        <end position="468"/>
    </location>
</feature>
<dbReference type="GO" id="GO:0004843">
    <property type="term" value="F:cysteine-type deubiquitinase activity"/>
    <property type="evidence" value="ECO:0007669"/>
    <property type="project" value="InterPro"/>
</dbReference>
<gene>
    <name evidence="3" type="ORF">INT44_007344</name>
</gene>
<feature type="compositionally biased region" description="Basic and acidic residues" evidence="1">
    <location>
        <begin position="8"/>
        <end position="20"/>
    </location>
</feature>
<dbReference type="GO" id="GO:0005829">
    <property type="term" value="C:cytosol"/>
    <property type="evidence" value="ECO:0007669"/>
    <property type="project" value="TreeGrafter"/>
</dbReference>
<dbReference type="GO" id="GO:1990380">
    <property type="term" value="F:K48-linked deubiquitinase activity"/>
    <property type="evidence" value="ECO:0007669"/>
    <property type="project" value="InterPro"/>
</dbReference>
<dbReference type="GO" id="GO:0016807">
    <property type="term" value="F:cysteine-type carboxypeptidase activity"/>
    <property type="evidence" value="ECO:0007669"/>
    <property type="project" value="TreeGrafter"/>
</dbReference>